<keyword evidence="2" id="KW-0175">Coiled coil</keyword>
<evidence type="ECO:0000259" key="3">
    <source>
        <dbReference type="Pfam" id="PF01551"/>
    </source>
</evidence>
<name>A0A3B0TKL1_9ZZZZ</name>
<dbReference type="Pfam" id="PF01551">
    <property type="entry name" value="Peptidase_M23"/>
    <property type="match status" value="1"/>
</dbReference>
<feature type="coiled-coil region" evidence="2">
    <location>
        <begin position="167"/>
        <end position="239"/>
    </location>
</feature>
<organism evidence="4">
    <name type="scientific">hydrothermal vent metagenome</name>
    <dbReference type="NCBI Taxonomy" id="652676"/>
    <lineage>
        <taxon>unclassified sequences</taxon>
        <taxon>metagenomes</taxon>
        <taxon>ecological metagenomes</taxon>
    </lineage>
</organism>
<dbReference type="PANTHER" id="PTHR21666:SF289">
    <property type="entry name" value="L-ALA--D-GLU ENDOPEPTIDASE"/>
    <property type="match status" value="1"/>
</dbReference>
<dbReference type="InterPro" id="IPR011055">
    <property type="entry name" value="Dup_hybrid_motif"/>
</dbReference>
<evidence type="ECO:0000313" key="4">
    <source>
        <dbReference type="EMBL" id="VAW19215.1"/>
    </source>
</evidence>
<reference evidence="4" key="1">
    <citation type="submission" date="2018-06" db="EMBL/GenBank/DDBJ databases">
        <authorList>
            <person name="Zhirakovskaya E."/>
        </authorList>
    </citation>
    <scope>NUCLEOTIDE SEQUENCE</scope>
</reference>
<dbReference type="PANTHER" id="PTHR21666">
    <property type="entry name" value="PEPTIDASE-RELATED"/>
    <property type="match status" value="1"/>
</dbReference>
<sequence length="396" mass="46392">MKPTGLFFVLLSWVFVLNAQTLDELRDKKLKSAEEIQYTNQLLDKAKKSEQFSISRLRLFSKKISQRNNIISSLNAELEVFQELISNNSLVVEILSEDIARIKKEYAEMIRQAYKNRTAYDKILFLLSSEDFNQAYKRSLYLKQYTDYRQKQAKTIEAIQLILDERIKRLGEQKAAKQDILNRQEEENKQLLSEKEQQKRYLQKLQSRQRLLRRKLREQRKIEQQLEKAIQRIIEEEARKSGKKDSPGFALTPEQKLIGDNFEKNKRRIPWPLERGIITEHFGLHKHAVLKNITVNNNGIDIATEPGAKARSVFKGEVSRIFGITGGNMAVIIRHGKYLTVYSNLKEVTVKKGELVFAKQYIGTVYTDTDEGNKSILKFQIWRENQRLNPEEWIAK</sequence>
<dbReference type="InterPro" id="IPR016047">
    <property type="entry name" value="M23ase_b-sheet_dom"/>
</dbReference>
<dbReference type="InterPro" id="IPR050570">
    <property type="entry name" value="Cell_wall_metabolism_enzyme"/>
</dbReference>
<protein>
    <recommendedName>
        <fullName evidence="3">M23ase beta-sheet core domain-containing protein</fullName>
    </recommendedName>
</protein>
<gene>
    <name evidence="4" type="ORF">MNBD_BACTEROID01-1090</name>
</gene>
<dbReference type="Gene3D" id="6.10.250.3150">
    <property type="match status" value="1"/>
</dbReference>
<accession>A0A3B0TKL1</accession>
<evidence type="ECO:0000256" key="1">
    <source>
        <dbReference type="ARBA" id="ARBA00022729"/>
    </source>
</evidence>
<dbReference type="SUPFAM" id="SSF51261">
    <property type="entry name" value="Duplicated hybrid motif"/>
    <property type="match status" value="1"/>
</dbReference>
<dbReference type="EMBL" id="UOEP01000095">
    <property type="protein sequence ID" value="VAW19215.1"/>
    <property type="molecule type" value="Genomic_DNA"/>
</dbReference>
<dbReference type="Gene3D" id="2.70.70.10">
    <property type="entry name" value="Glucose Permease (Domain IIA)"/>
    <property type="match status" value="1"/>
</dbReference>
<feature type="domain" description="M23ase beta-sheet core" evidence="3">
    <location>
        <begin position="297"/>
        <end position="390"/>
    </location>
</feature>
<keyword evidence="1" id="KW-0732">Signal</keyword>
<dbReference type="CDD" id="cd12797">
    <property type="entry name" value="M23_peptidase"/>
    <property type="match status" value="1"/>
</dbReference>
<evidence type="ECO:0000256" key="2">
    <source>
        <dbReference type="SAM" id="Coils"/>
    </source>
</evidence>
<dbReference type="AlphaFoldDB" id="A0A3B0TKL1"/>
<proteinExistence type="predicted"/>
<dbReference type="GO" id="GO:0004222">
    <property type="term" value="F:metalloendopeptidase activity"/>
    <property type="evidence" value="ECO:0007669"/>
    <property type="project" value="TreeGrafter"/>
</dbReference>